<accession>A0A1X7TRB9</accession>
<organism evidence="1">
    <name type="scientific">Amphimedon queenslandica</name>
    <name type="common">Sponge</name>
    <dbReference type="NCBI Taxonomy" id="400682"/>
    <lineage>
        <taxon>Eukaryota</taxon>
        <taxon>Metazoa</taxon>
        <taxon>Porifera</taxon>
        <taxon>Demospongiae</taxon>
        <taxon>Heteroscleromorpha</taxon>
        <taxon>Haplosclerida</taxon>
        <taxon>Niphatidae</taxon>
        <taxon>Amphimedon</taxon>
    </lineage>
</organism>
<dbReference type="AlphaFoldDB" id="A0A1X7TRB9"/>
<name>A0A1X7TRB9_AMPQE</name>
<dbReference type="EnsemblMetazoa" id="Aqu2.1.17348_001">
    <property type="protein sequence ID" value="Aqu2.1.17348_001"/>
    <property type="gene ID" value="Aqu2.1.17348"/>
</dbReference>
<protein>
    <submittedName>
        <fullName evidence="1">Uncharacterized protein</fullName>
    </submittedName>
</protein>
<evidence type="ECO:0000313" key="1">
    <source>
        <dbReference type="EnsemblMetazoa" id="Aqu2.1.17348_001"/>
    </source>
</evidence>
<reference evidence="1" key="1">
    <citation type="submission" date="2017-05" db="UniProtKB">
        <authorList>
            <consortium name="EnsemblMetazoa"/>
        </authorList>
    </citation>
    <scope>IDENTIFICATION</scope>
</reference>
<proteinExistence type="predicted"/>
<sequence length="55" mass="6214">LFQPELLSSLCLAVSWPILGTLHPFINLGVVNYHQQVERQGFAVKSSKVVVHTRR</sequence>
<dbReference type="InParanoid" id="A0A1X7TRB9"/>